<keyword evidence="1" id="KW-0863">Zinc-finger</keyword>
<dbReference type="Pfam" id="PF19286">
    <property type="entry name" value="ZSWIM1-3_C"/>
    <property type="match status" value="1"/>
</dbReference>
<dbReference type="InterPro" id="IPR052579">
    <property type="entry name" value="Zinc_finger_SWIM"/>
</dbReference>
<evidence type="ECO:0000259" key="3">
    <source>
        <dbReference type="PROSITE" id="PS50966"/>
    </source>
</evidence>
<dbReference type="InterPro" id="IPR048326">
    <property type="entry name" value="ZSWIM1-3_helical"/>
</dbReference>
<dbReference type="PANTHER" id="PTHR31569:SF0">
    <property type="entry name" value="ZINC FINGER SWIM DOMAIN-CONTAINING PROTEIN 1"/>
    <property type="match status" value="1"/>
</dbReference>
<evidence type="ECO:0000256" key="2">
    <source>
        <dbReference type="SAM" id="MobiDB-lite"/>
    </source>
</evidence>
<evidence type="ECO:0000256" key="1">
    <source>
        <dbReference type="PROSITE-ProRule" id="PRU00325"/>
    </source>
</evidence>
<dbReference type="InterPro" id="IPR045563">
    <property type="entry name" value="ZSWIM1/3_C"/>
</dbReference>
<dbReference type="PROSITE" id="PS50966">
    <property type="entry name" value="ZF_SWIM"/>
    <property type="match status" value="1"/>
</dbReference>
<name>A0A8C5R993_9ANUR</name>
<accession>A0A8C5R993</accession>
<feature type="domain" description="SWIM-type" evidence="3">
    <location>
        <begin position="375"/>
        <end position="417"/>
    </location>
</feature>
<keyword evidence="1" id="KW-0479">Metal-binding</keyword>
<sequence length="506" mass="57923">MKRGSNSPAMSFSAESSDQGNSTWMTSNMPFLYMKKLFDNNPGCIINFNLTLNSSIERINIQTQAMTKVFQSHPETLLLIRSHNAVGKVLYTFVTDGQDVNSELSAFSRIVHVAFPVDESPEKLAEMFHFLKEFNPCWSQIRFFLVDPFFKGKNALAKAFPSAEIVLSAFHICTYYKQNIYKLSLPQKVEELLVHSLNCTMCSASQENLQKMYVNFQQYIQPDLLLKFKHDWLLCDRIWALHRWRNGQESYAYFELICTLREKINQIFSKSLCLGEILFTLISFIQNQRENKQMPRMMLYSPQVLPISAKEQAPISMKTLETNACPLKSVDSPGALLLNQSLVDICIPAAADLCMKEFEVVQRSTQVISNKENKVNVLLCEEQEVVDNGSQMTCSCPFYRTVKLPCRHILSFLKANHELLKPELLDTAWQKQSNAGESTLPVSAETLKILKRDTSESAPTKEQADTLTEEITKLLTECSDDVFQHRYQTFRDLADAWIGPYEQVKL</sequence>
<dbReference type="GeneTree" id="ENSGT00390000017273"/>
<proteinExistence type="predicted"/>
<dbReference type="AlphaFoldDB" id="A0A8C5R993"/>
<dbReference type="GO" id="GO:0008270">
    <property type="term" value="F:zinc ion binding"/>
    <property type="evidence" value="ECO:0007669"/>
    <property type="project" value="UniProtKB-KW"/>
</dbReference>
<organism evidence="4 5">
    <name type="scientific">Leptobrachium leishanense</name>
    <name type="common">Leishan spiny toad</name>
    <dbReference type="NCBI Taxonomy" id="445787"/>
    <lineage>
        <taxon>Eukaryota</taxon>
        <taxon>Metazoa</taxon>
        <taxon>Chordata</taxon>
        <taxon>Craniata</taxon>
        <taxon>Vertebrata</taxon>
        <taxon>Euteleostomi</taxon>
        <taxon>Amphibia</taxon>
        <taxon>Batrachia</taxon>
        <taxon>Anura</taxon>
        <taxon>Pelobatoidea</taxon>
        <taxon>Megophryidae</taxon>
        <taxon>Leptobrachium</taxon>
    </lineage>
</organism>
<dbReference type="Proteomes" id="UP000694569">
    <property type="component" value="Unplaced"/>
</dbReference>
<keyword evidence="5" id="KW-1185">Reference proteome</keyword>
<dbReference type="OrthoDB" id="124789at2759"/>
<dbReference type="Ensembl" id="ENSLLET00000050316.1">
    <property type="protein sequence ID" value="ENSLLEP00000048427.1"/>
    <property type="gene ID" value="ENSLLEG00000030535.1"/>
</dbReference>
<dbReference type="Pfam" id="PF04434">
    <property type="entry name" value="SWIM"/>
    <property type="match status" value="1"/>
</dbReference>
<dbReference type="InterPro" id="IPR048324">
    <property type="entry name" value="ZSWIM1-3_RNaseH-like"/>
</dbReference>
<reference evidence="4" key="1">
    <citation type="submission" date="2025-08" db="UniProtKB">
        <authorList>
            <consortium name="Ensembl"/>
        </authorList>
    </citation>
    <scope>IDENTIFICATION</scope>
</reference>
<feature type="region of interest" description="Disordered" evidence="2">
    <location>
        <begin position="1"/>
        <end position="21"/>
    </location>
</feature>
<reference evidence="4" key="2">
    <citation type="submission" date="2025-09" db="UniProtKB">
        <authorList>
            <consortium name="Ensembl"/>
        </authorList>
    </citation>
    <scope>IDENTIFICATION</scope>
</reference>
<protein>
    <submittedName>
        <fullName evidence="4">Zinc finger SWIM-type containing 1</fullName>
    </submittedName>
</protein>
<evidence type="ECO:0000313" key="4">
    <source>
        <dbReference type="Ensembl" id="ENSLLEP00000048427.1"/>
    </source>
</evidence>
<dbReference type="Pfam" id="PF21600">
    <property type="entry name" value="ZSWIM1-3_helical"/>
    <property type="match status" value="1"/>
</dbReference>
<dbReference type="InterPro" id="IPR007527">
    <property type="entry name" value="Znf_SWIM"/>
</dbReference>
<keyword evidence="1" id="KW-0862">Zinc</keyword>
<dbReference type="Pfam" id="PF21056">
    <property type="entry name" value="ZSWIM1-3_RNaseH-like"/>
    <property type="match status" value="1"/>
</dbReference>
<evidence type="ECO:0000313" key="5">
    <source>
        <dbReference type="Proteomes" id="UP000694569"/>
    </source>
</evidence>
<dbReference type="PANTHER" id="PTHR31569">
    <property type="entry name" value="SWIM-TYPE DOMAIN-CONTAINING PROTEIN"/>
    <property type="match status" value="1"/>
</dbReference>
<gene>
    <name evidence="4" type="primary">ZSWIM1</name>
</gene>